<evidence type="ECO:0000256" key="8">
    <source>
        <dbReference type="ARBA" id="ARBA00023012"/>
    </source>
</evidence>
<keyword evidence="5" id="KW-0547">Nucleotide-binding</keyword>
<keyword evidence="12" id="KW-1185">Reference proteome</keyword>
<dbReference type="GO" id="GO:0000155">
    <property type="term" value="F:phosphorelay sensor kinase activity"/>
    <property type="evidence" value="ECO:0007669"/>
    <property type="project" value="InterPro"/>
</dbReference>
<feature type="transmembrane region" description="Helical" evidence="9">
    <location>
        <begin position="223"/>
        <end position="242"/>
    </location>
</feature>
<keyword evidence="9" id="KW-0472">Membrane</keyword>
<keyword evidence="9" id="KW-0812">Transmembrane</keyword>
<dbReference type="EMBL" id="JASATX010000003">
    <property type="protein sequence ID" value="MDI2098831.1"/>
    <property type="molecule type" value="Genomic_DNA"/>
</dbReference>
<dbReference type="GO" id="GO:0046983">
    <property type="term" value="F:protein dimerization activity"/>
    <property type="evidence" value="ECO:0007669"/>
    <property type="project" value="InterPro"/>
</dbReference>
<proteinExistence type="predicted"/>
<evidence type="ECO:0000313" key="11">
    <source>
        <dbReference type="EMBL" id="MDI2098831.1"/>
    </source>
</evidence>
<keyword evidence="4" id="KW-0808">Transferase</keyword>
<protein>
    <recommendedName>
        <fullName evidence="2">histidine kinase</fullName>
        <ecNumber evidence="2">2.7.13.3</ecNumber>
    </recommendedName>
</protein>
<feature type="transmembrane region" description="Helical" evidence="9">
    <location>
        <begin position="309"/>
        <end position="326"/>
    </location>
</feature>
<dbReference type="AlphaFoldDB" id="A0AAW6T7X5"/>
<dbReference type="SUPFAM" id="SSF55874">
    <property type="entry name" value="ATPase domain of HSP90 chaperone/DNA topoisomerase II/histidine kinase"/>
    <property type="match status" value="1"/>
</dbReference>
<keyword evidence="8" id="KW-0902">Two-component regulatory system</keyword>
<feature type="transmembrane region" description="Helical" evidence="9">
    <location>
        <begin position="33"/>
        <end position="53"/>
    </location>
</feature>
<dbReference type="Gene3D" id="3.30.450.40">
    <property type="match status" value="1"/>
</dbReference>
<feature type="domain" description="Histidine kinase/HSP90-like ATPase" evidence="10">
    <location>
        <begin position="572"/>
        <end position="663"/>
    </location>
</feature>
<evidence type="ECO:0000256" key="6">
    <source>
        <dbReference type="ARBA" id="ARBA00022777"/>
    </source>
</evidence>
<keyword evidence="3" id="KW-0597">Phosphoprotein</keyword>
<evidence type="ECO:0000259" key="10">
    <source>
        <dbReference type="SMART" id="SM00387"/>
    </source>
</evidence>
<keyword evidence="7" id="KW-0067">ATP-binding</keyword>
<evidence type="ECO:0000256" key="4">
    <source>
        <dbReference type="ARBA" id="ARBA00022679"/>
    </source>
</evidence>
<feature type="transmembrane region" description="Helical" evidence="9">
    <location>
        <begin position="60"/>
        <end position="81"/>
    </location>
</feature>
<dbReference type="Gene3D" id="3.30.565.10">
    <property type="entry name" value="Histidine kinase-like ATPase, C-terminal domain"/>
    <property type="match status" value="1"/>
</dbReference>
<dbReference type="CDD" id="cd16917">
    <property type="entry name" value="HATPase_UhpB-NarQ-NarX-like"/>
    <property type="match status" value="1"/>
</dbReference>
<dbReference type="Proteomes" id="UP001321506">
    <property type="component" value="Unassembled WGS sequence"/>
</dbReference>
<sequence length="675" mass="71983">MSVTLSFAVALAAAAVALDLLVAARGENPPVAPAWTLALPGGCLASAGALMAGRMPRHPIAVILLVFGFGQLLVGLSAGWVNVAATGSPELPLVAAALWLVQRCSGIAMFAVPLVLVLFPDGRLPRRRVWKALALVSLALMAFLALMLVTAPFGQSSHRFGAPDSRVRPWIDFDWGVQLPPGGWLILLRLVVPAMIGALALAAIVVIARSAGADEVRRRQLRWLAWSGSVFSLGFILGVTVLPYDLAQAVLTLTTAAVCWALVASITGSKLGAIDRVIGWSIVYAVLVAAVIVVDLALVMLAGGLADDSTLAIVAMIAVLIVYAPLRERLLGLVNRMVNGRRGDPYGVVSALAQRLERSDEPDDQLSHIARAVRKAFASPYAAVRIERPDGGMLLAEDGVRTDTARTMPLMYRGETIGTLELAAGRRSTRMSSRDERLLADLVRQAAAAVRFDAVSRELQSIREKLVLAREEERRRIRRDLHDGLGPALAAVGLRLDAARNLLGRDPEGAAVLLEAASSELSESIGEIRRVSHDLRPPALDDLGFERALQQLCERLRAELSIERMPAALPPAVEVAAYRVAAEALTNAGRHARAQHLRVELRGDDRQFALEVSDDGIGVPLDTVAGVGIRSMHERTEELGGSVQLLERDGGGTIVRASWPIGGAAVSDPGEHRNG</sequence>
<dbReference type="Gene3D" id="1.20.5.1930">
    <property type="match status" value="1"/>
</dbReference>
<dbReference type="RefSeq" id="WP_281488626.1">
    <property type="nucleotide sequence ID" value="NZ_JASATX010000003.1"/>
</dbReference>
<keyword evidence="9" id="KW-1133">Transmembrane helix</keyword>
<dbReference type="InterPro" id="IPR003594">
    <property type="entry name" value="HATPase_dom"/>
</dbReference>
<evidence type="ECO:0000256" key="2">
    <source>
        <dbReference type="ARBA" id="ARBA00012438"/>
    </source>
</evidence>
<comment type="catalytic activity">
    <reaction evidence="1">
        <text>ATP + protein L-histidine = ADP + protein N-phospho-L-histidine.</text>
        <dbReference type="EC" id="2.7.13.3"/>
    </reaction>
</comment>
<dbReference type="InterPro" id="IPR050482">
    <property type="entry name" value="Sensor_HK_TwoCompSys"/>
</dbReference>
<feature type="transmembrane region" description="Helical" evidence="9">
    <location>
        <begin position="248"/>
        <end position="266"/>
    </location>
</feature>
<dbReference type="InterPro" id="IPR011712">
    <property type="entry name" value="Sig_transdc_His_kin_sub3_dim/P"/>
</dbReference>
<evidence type="ECO:0000313" key="12">
    <source>
        <dbReference type="Proteomes" id="UP001321506"/>
    </source>
</evidence>
<dbReference type="Pfam" id="PF07730">
    <property type="entry name" value="HisKA_3"/>
    <property type="match status" value="1"/>
</dbReference>
<dbReference type="GO" id="GO:0005524">
    <property type="term" value="F:ATP binding"/>
    <property type="evidence" value="ECO:0007669"/>
    <property type="project" value="UniProtKB-KW"/>
</dbReference>
<dbReference type="EC" id="2.7.13.3" evidence="2"/>
<evidence type="ECO:0000256" key="7">
    <source>
        <dbReference type="ARBA" id="ARBA00022840"/>
    </source>
</evidence>
<evidence type="ECO:0000256" key="1">
    <source>
        <dbReference type="ARBA" id="ARBA00000085"/>
    </source>
</evidence>
<dbReference type="PANTHER" id="PTHR24421">
    <property type="entry name" value="NITRATE/NITRITE SENSOR PROTEIN NARX-RELATED"/>
    <property type="match status" value="1"/>
</dbReference>
<comment type="caution">
    <text evidence="11">The sequence shown here is derived from an EMBL/GenBank/DDBJ whole genome shotgun (WGS) entry which is preliminary data.</text>
</comment>
<feature type="transmembrane region" description="Helical" evidence="9">
    <location>
        <begin position="132"/>
        <end position="153"/>
    </location>
</feature>
<dbReference type="PANTHER" id="PTHR24421:SF10">
    <property type="entry name" value="NITRATE_NITRITE SENSOR PROTEIN NARQ"/>
    <property type="match status" value="1"/>
</dbReference>
<evidence type="ECO:0000256" key="3">
    <source>
        <dbReference type="ARBA" id="ARBA00022553"/>
    </source>
</evidence>
<organism evidence="11 12">
    <name type="scientific">Ruicaihuangia caeni</name>
    <dbReference type="NCBI Taxonomy" id="3042517"/>
    <lineage>
        <taxon>Bacteria</taxon>
        <taxon>Bacillati</taxon>
        <taxon>Actinomycetota</taxon>
        <taxon>Actinomycetes</taxon>
        <taxon>Micrococcales</taxon>
        <taxon>Microbacteriaceae</taxon>
        <taxon>Ruicaihuangia</taxon>
    </lineage>
</organism>
<accession>A0AAW6T7X5</accession>
<dbReference type="GO" id="GO:0016020">
    <property type="term" value="C:membrane"/>
    <property type="evidence" value="ECO:0007669"/>
    <property type="project" value="InterPro"/>
</dbReference>
<dbReference type="InterPro" id="IPR029016">
    <property type="entry name" value="GAF-like_dom_sf"/>
</dbReference>
<reference evidence="11 12" key="1">
    <citation type="submission" date="2023-04" db="EMBL/GenBank/DDBJ databases">
        <title>Klugiella caeni sp. nov. isolated from the sludge of biochemical tank.</title>
        <authorList>
            <person name="Geng K."/>
        </authorList>
    </citation>
    <scope>NUCLEOTIDE SEQUENCE [LARGE SCALE GENOMIC DNA]</scope>
    <source>
        <strain evidence="11 12">YN-L-19</strain>
    </source>
</reference>
<gene>
    <name evidence="11" type="ORF">QF206_07620</name>
</gene>
<feature type="transmembrane region" description="Helical" evidence="9">
    <location>
        <begin position="93"/>
        <end position="120"/>
    </location>
</feature>
<feature type="transmembrane region" description="Helical" evidence="9">
    <location>
        <begin position="278"/>
        <end position="303"/>
    </location>
</feature>
<feature type="transmembrane region" description="Helical" evidence="9">
    <location>
        <begin position="184"/>
        <end position="211"/>
    </location>
</feature>
<dbReference type="Pfam" id="PF02518">
    <property type="entry name" value="HATPase_c"/>
    <property type="match status" value="1"/>
</dbReference>
<dbReference type="SMART" id="SM00387">
    <property type="entry name" value="HATPase_c"/>
    <property type="match status" value="1"/>
</dbReference>
<evidence type="ECO:0000256" key="9">
    <source>
        <dbReference type="SAM" id="Phobius"/>
    </source>
</evidence>
<evidence type="ECO:0000256" key="5">
    <source>
        <dbReference type="ARBA" id="ARBA00022741"/>
    </source>
</evidence>
<name>A0AAW6T7X5_9MICO</name>
<dbReference type="SUPFAM" id="SSF55781">
    <property type="entry name" value="GAF domain-like"/>
    <property type="match status" value="1"/>
</dbReference>
<dbReference type="InterPro" id="IPR036890">
    <property type="entry name" value="HATPase_C_sf"/>
</dbReference>
<keyword evidence="6 11" id="KW-0418">Kinase</keyword>